<dbReference type="PROSITE" id="PS50102">
    <property type="entry name" value="RRM"/>
    <property type="match status" value="2"/>
</dbReference>
<dbReference type="InterPro" id="IPR035979">
    <property type="entry name" value="RBD_domain_sf"/>
</dbReference>
<dbReference type="Gene3D" id="3.30.70.330">
    <property type="match status" value="2"/>
</dbReference>
<dbReference type="EMBL" id="HACM01001816">
    <property type="protein sequence ID" value="CRZ02258.1"/>
    <property type="molecule type" value="Transcribed_RNA"/>
</dbReference>
<feature type="non-terminal residue" evidence="4">
    <location>
        <position position="1"/>
    </location>
</feature>
<dbReference type="PANTHER" id="PTHR23003">
    <property type="entry name" value="RNA RECOGNITION MOTIF RRM DOMAIN CONTAINING PROTEIN"/>
    <property type="match status" value="1"/>
</dbReference>
<evidence type="ECO:0000256" key="1">
    <source>
        <dbReference type="ARBA" id="ARBA00022884"/>
    </source>
</evidence>
<proteinExistence type="predicted"/>
<dbReference type="SUPFAM" id="SSF54928">
    <property type="entry name" value="RNA-binding domain, RBD"/>
    <property type="match status" value="2"/>
</dbReference>
<accession>A0A0H5QJS9</accession>
<dbReference type="SMART" id="SM00360">
    <property type="entry name" value="RRM"/>
    <property type="match status" value="2"/>
</dbReference>
<dbReference type="InterPro" id="IPR050374">
    <property type="entry name" value="RRT5_SRSF_SR"/>
</dbReference>
<reference evidence="4" key="1">
    <citation type="submission" date="2015-04" db="EMBL/GenBank/DDBJ databases">
        <title>The genome sequence of the plant pathogenic Rhizarian Plasmodiophora brassicae reveals insights in its biotrophic life cycle and the origin of chitin synthesis.</title>
        <authorList>
            <person name="Schwelm A."/>
            <person name="Fogelqvist J."/>
            <person name="Knaust A."/>
            <person name="Julke S."/>
            <person name="Lilja T."/>
            <person name="Dhandapani V."/>
            <person name="Bonilla-Rosso G."/>
            <person name="Karlsson M."/>
            <person name="Shevchenko A."/>
            <person name="Choi S.R."/>
            <person name="Kim H.G."/>
            <person name="Park J.Y."/>
            <person name="Lim Y.P."/>
            <person name="Ludwig-Muller J."/>
            <person name="Dixelius C."/>
        </authorList>
    </citation>
    <scope>NUCLEOTIDE SEQUENCE</scope>
    <source>
        <tissue evidence="4">Potato root galls</tissue>
    </source>
</reference>
<protein>
    <recommendedName>
        <fullName evidence="3">RRM domain-containing protein</fullName>
    </recommendedName>
</protein>
<dbReference type="InterPro" id="IPR000504">
    <property type="entry name" value="RRM_dom"/>
</dbReference>
<evidence type="ECO:0000313" key="4">
    <source>
        <dbReference type="EMBL" id="CRZ02258.1"/>
    </source>
</evidence>
<feature type="domain" description="RRM" evidence="3">
    <location>
        <begin position="152"/>
        <end position="229"/>
    </location>
</feature>
<organism evidence="4">
    <name type="scientific">Spongospora subterranea</name>
    <dbReference type="NCBI Taxonomy" id="70186"/>
    <lineage>
        <taxon>Eukaryota</taxon>
        <taxon>Sar</taxon>
        <taxon>Rhizaria</taxon>
        <taxon>Endomyxa</taxon>
        <taxon>Phytomyxea</taxon>
        <taxon>Plasmodiophorida</taxon>
        <taxon>Plasmodiophoridae</taxon>
        <taxon>Spongospora</taxon>
    </lineage>
</organism>
<evidence type="ECO:0000256" key="2">
    <source>
        <dbReference type="PROSITE-ProRule" id="PRU00176"/>
    </source>
</evidence>
<dbReference type="GO" id="GO:0005634">
    <property type="term" value="C:nucleus"/>
    <property type="evidence" value="ECO:0007669"/>
    <property type="project" value="TreeGrafter"/>
</dbReference>
<dbReference type="InterPro" id="IPR012677">
    <property type="entry name" value="Nucleotide-bd_a/b_plait_sf"/>
</dbReference>
<dbReference type="AlphaFoldDB" id="A0A0H5QJS9"/>
<dbReference type="GO" id="GO:0003729">
    <property type="term" value="F:mRNA binding"/>
    <property type="evidence" value="ECO:0007669"/>
    <property type="project" value="TreeGrafter"/>
</dbReference>
<dbReference type="GO" id="GO:1990904">
    <property type="term" value="C:ribonucleoprotein complex"/>
    <property type="evidence" value="ECO:0007669"/>
    <property type="project" value="TreeGrafter"/>
</dbReference>
<keyword evidence="1 2" id="KW-0694">RNA-binding</keyword>
<dbReference type="Pfam" id="PF00076">
    <property type="entry name" value="RRM_1"/>
    <property type="match status" value="2"/>
</dbReference>
<name>A0A0H5QJS9_9EUKA</name>
<sequence>PSWPLVILFSHMASLTLDDKLDMSLDDARLAESGTKSRPNRSEDKLSKMANPNLITNGRLYVGNLSFDTSWQDLKDHMRQCGEVIHADILMYPGTNRSKGCGVVQFATAHEAVRAIDQLNNSLLHDRPIFIREDRVANTGARRSRSSDSHSTSVYIGNLPYSYSWQDLKDLCKTCGEVSHADVILDSSQRSRGFGIVQFASRIDAEHAVQQLNGADINGRPIFVRFDSFA</sequence>
<dbReference type="GO" id="GO:0005737">
    <property type="term" value="C:cytoplasm"/>
    <property type="evidence" value="ECO:0007669"/>
    <property type="project" value="TreeGrafter"/>
</dbReference>
<evidence type="ECO:0000259" key="3">
    <source>
        <dbReference type="PROSITE" id="PS50102"/>
    </source>
</evidence>
<feature type="domain" description="RRM" evidence="3">
    <location>
        <begin position="58"/>
        <end position="136"/>
    </location>
</feature>